<evidence type="ECO:0000313" key="3">
    <source>
        <dbReference type="EMBL" id="QIQ41841.1"/>
    </source>
</evidence>
<dbReference type="Proteomes" id="UP000503183">
    <property type="component" value="Chromosome"/>
</dbReference>
<dbReference type="Pfam" id="PF03658">
    <property type="entry name" value="Ub-RnfH"/>
    <property type="match status" value="1"/>
</dbReference>
<reference evidence="3 4" key="1">
    <citation type="submission" date="2020-04" db="EMBL/GenBank/DDBJ databases">
        <title>Parallel evolution in the integration of a co-obligate aphid symbiosis.</title>
        <authorList>
            <person name="Monnin D."/>
            <person name="Jackson R."/>
            <person name="Kiers E.T."/>
            <person name="Bunker M."/>
            <person name="Ellers J."/>
            <person name="Henry L.M."/>
        </authorList>
    </citation>
    <scope>NUCLEOTIDE SEQUENCE [LARGE SCALE GENOMIC DNA]</scope>
    <source>
        <strain evidence="3">MCAR-56B</strain>
    </source>
</reference>
<dbReference type="InterPro" id="IPR016155">
    <property type="entry name" value="Mopterin_synth/thiamin_S_b"/>
</dbReference>
<accession>A0A6G9JSY7</accession>
<evidence type="ECO:0000256" key="2">
    <source>
        <dbReference type="HAMAP-Rule" id="MF_00460"/>
    </source>
</evidence>
<dbReference type="HAMAP" id="MF_00460">
    <property type="entry name" value="UPF0125_RnfH"/>
    <property type="match status" value="1"/>
</dbReference>
<proteinExistence type="inferred from homology"/>
<organism evidence="3 4">
    <name type="scientific">Buchnera aphidicola</name>
    <name type="common">Microlophium carnosum</name>
    <dbReference type="NCBI Taxonomy" id="2708354"/>
    <lineage>
        <taxon>Bacteria</taxon>
        <taxon>Pseudomonadati</taxon>
        <taxon>Pseudomonadota</taxon>
        <taxon>Gammaproteobacteria</taxon>
        <taxon>Enterobacterales</taxon>
        <taxon>Erwiniaceae</taxon>
        <taxon>Buchnera</taxon>
    </lineage>
</organism>
<dbReference type="Gene3D" id="3.10.20.280">
    <property type="entry name" value="RnfH-like"/>
    <property type="match status" value="1"/>
</dbReference>
<evidence type="ECO:0000256" key="1">
    <source>
        <dbReference type="ARBA" id="ARBA00010645"/>
    </source>
</evidence>
<dbReference type="InterPro" id="IPR005346">
    <property type="entry name" value="RnfH"/>
</dbReference>
<dbReference type="NCBIfam" id="NF002490">
    <property type="entry name" value="PRK01777.1"/>
    <property type="match status" value="1"/>
</dbReference>
<dbReference type="AlphaFoldDB" id="A0A6G9JSY7"/>
<dbReference type="EMBL" id="CP048747">
    <property type="protein sequence ID" value="QIQ41841.1"/>
    <property type="molecule type" value="Genomic_DNA"/>
</dbReference>
<protein>
    <recommendedName>
        <fullName evidence="2">UPF0125 protein G4A98_01265</fullName>
    </recommendedName>
</protein>
<dbReference type="PANTHER" id="PTHR37483:SF1">
    <property type="entry name" value="UPF0125 PROTEIN RATB"/>
    <property type="match status" value="1"/>
</dbReference>
<dbReference type="PANTHER" id="PTHR37483">
    <property type="entry name" value="UPF0125 PROTEIN RATB"/>
    <property type="match status" value="1"/>
</dbReference>
<comment type="similarity">
    <text evidence="1 2">Belongs to the UPF0125 (RnfH) family.</text>
</comment>
<sequence>MNIIQVTVVYALPKIQYIYKVNAPLGSTVKDIILISNLLNLIKNFSLYNNRIGIYNKVVHLKSKVKDGDRIEIYRNLIIDPKEWRRKNIFLSKKIY</sequence>
<name>A0A6G9JSY7_9GAMM</name>
<dbReference type="SUPFAM" id="SSF54285">
    <property type="entry name" value="MoaD/ThiS"/>
    <property type="match status" value="1"/>
</dbReference>
<evidence type="ECO:0000313" key="4">
    <source>
        <dbReference type="Proteomes" id="UP000503183"/>
    </source>
</evidence>
<gene>
    <name evidence="3" type="ORF">G4A98_01265</name>
</gene>
<dbReference type="InterPro" id="IPR037021">
    <property type="entry name" value="RnfH_sf"/>
</dbReference>